<protein>
    <submittedName>
        <fullName evidence="3">Uncharacterized protein</fullName>
    </submittedName>
</protein>
<dbReference type="Proteomes" id="UP000034883">
    <property type="component" value="Chromosome"/>
</dbReference>
<feature type="transmembrane region" description="Helical" evidence="2">
    <location>
        <begin position="40"/>
        <end position="69"/>
    </location>
</feature>
<evidence type="ECO:0000256" key="2">
    <source>
        <dbReference type="SAM" id="Phobius"/>
    </source>
</evidence>
<keyword evidence="4" id="KW-1185">Reference proteome</keyword>
<dbReference type="RefSeq" id="WP_053236933.1">
    <property type="nucleotide sequence ID" value="NZ_CP011125.1"/>
</dbReference>
<name>A0A0F6SH70_9BACT</name>
<gene>
    <name evidence="3" type="ORF">DB32_007078</name>
</gene>
<reference evidence="3 4" key="1">
    <citation type="submission" date="2015-03" db="EMBL/GenBank/DDBJ databases">
        <title>Genome assembly of Sandaracinus amylolyticus DSM 53668.</title>
        <authorList>
            <person name="Sharma G."/>
            <person name="Subramanian S."/>
        </authorList>
    </citation>
    <scope>NUCLEOTIDE SEQUENCE [LARGE SCALE GENOMIC DNA]</scope>
    <source>
        <strain evidence="3 4">DSM 53668</strain>
    </source>
</reference>
<dbReference type="STRING" id="927083.DB32_007078"/>
<dbReference type="KEGG" id="samy:DB32_007078"/>
<sequence>MTWLVRSAIIAMYPRTEALPGAEDCDIDEFLRRFRRETTFLMWLGVVAGAVVFHWTPILTVFLPLPAFLLPAGLRDKHAYRITTTNLYLIRQAVFLLKLAAGLCWGGHPEVRKRFALPVQPADPGTFRTSGDVPPSALTTSRDEMQQRSA</sequence>
<feature type="compositionally biased region" description="Basic and acidic residues" evidence="1">
    <location>
        <begin position="141"/>
        <end position="150"/>
    </location>
</feature>
<accession>A0A0F6SH70</accession>
<organism evidence="3 4">
    <name type="scientific">Sandaracinus amylolyticus</name>
    <dbReference type="NCBI Taxonomy" id="927083"/>
    <lineage>
        <taxon>Bacteria</taxon>
        <taxon>Pseudomonadati</taxon>
        <taxon>Myxococcota</taxon>
        <taxon>Polyangia</taxon>
        <taxon>Polyangiales</taxon>
        <taxon>Sandaracinaceae</taxon>
        <taxon>Sandaracinus</taxon>
    </lineage>
</organism>
<evidence type="ECO:0000313" key="3">
    <source>
        <dbReference type="EMBL" id="AKF09929.1"/>
    </source>
</evidence>
<evidence type="ECO:0000256" key="1">
    <source>
        <dbReference type="SAM" id="MobiDB-lite"/>
    </source>
</evidence>
<feature type="region of interest" description="Disordered" evidence="1">
    <location>
        <begin position="122"/>
        <end position="150"/>
    </location>
</feature>
<proteinExistence type="predicted"/>
<keyword evidence="2" id="KW-0812">Transmembrane</keyword>
<keyword evidence="2" id="KW-0472">Membrane</keyword>
<dbReference type="AlphaFoldDB" id="A0A0F6SH70"/>
<keyword evidence="2" id="KW-1133">Transmembrane helix</keyword>
<evidence type="ECO:0000313" key="4">
    <source>
        <dbReference type="Proteomes" id="UP000034883"/>
    </source>
</evidence>
<dbReference type="EMBL" id="CP011125">
    <property type="protein sequence ID" value="AKF09929.1"/>
    <property type="molecule type" value="Genomic_DNA"/>
</dbReference>